<evidence type="ECO:0000256" key="1">
    <source>
        <dbReference type="SAM" id="Phobius"/>
    </source>
</evidence>
<dbReference type="PANTHER" id="PTHR43861:SF6">
    <property type="entry name" value="METHYLTRANSFERASE TYPE 11"/>
    <property type="match status" value="1"/>
</dbReference>
<evidence type="ECO:0000313" key="3">
    <source>
        <dbReference type="Proteomes" id="UP000680656"/>
    </source>
</evidence>
<keyword evidence="1" id="KW-0812">Transmembrane</keyword>
<feature type="transmembrane region" description="Helical" evidence="1">
    <location>
        <begin position="230"/>
        <end position="247"/>
    </location>
</feature>
<dbReference type="Proteomes" id="UP000680656">
    <property type="component" value="Chromosome"/>
</dbReference>
<sequence length="263" mass="30840">MDFFYKKKYGIFSDKYQLIPAPNFMLRRNAILDAILDLKPGKLIEIGFGTGICTYEFFLRGYECIGYELEHKSIKFADGLFNADGDKKIDFRGKIFESDYGSFDYVAVFEVLEHIENDDILIKEWSKLLKDAGKLIISVPAKQKYYSFLDKVSGHVRRYEKDDLIKLLHSSGFEVEKLLCYGFPLSNILTIPLNYFYRRPQYNKVKHLDNEEKTLASGHLRIKDYKYRKIVPFSIVYIFSLIQRLFYNTNLGLGYVVIAKKRQ</sequence>
<gene>
    <name evidence="2" type="ORF">KHC33_01305</name>
</gene>
<keyword evidence="2" id="KW-0808">Transferase</keyword>
<dbReference type="KEGG" id="mrtj:KHC33_01305"/>
<dbReference type="GeneID" id="65095779"/>
<reference evidence="2 3" key="1">
    <citation type="submission" date="2021-05" db="EMBL/GenBank/DDBJ databases">
        <title>A novel Methanospirillum isolate from a pyrite-forming mixed culture.</title>
        <authorList>
            <person name="Bunk B."/>
            <person name="Sproer C."/>
            <person name="Spring S."/>
            <person name="Pester M."/>
        </authorList>
    </citation>
    <scope>NUCLEOTIDE SEQUENCE [LARGE SCALE GENOMIC DNA]</scope>
    <source>
        <strain evidence="2 3">J.3.6.1-F.2.7.3</strain>
    </source>
</reference>
<dbReference type="AlphaFoldDB" id="A0A8E7B190"/>
<dbReference type="SUPFAM" id="SSF53335">
    <property type="entry name" value="S-adenosyl-L-methionine-dependent methyltransferases"/>
    <property type="match status" value="1"/>
</dbReference>
<dbReference type="EMBL" id="CP075546">
    <property type="protein sequence ID" value="QVV89201.1"/>
    <property type="molecule type" value="Genomic_DNA"/>
</dbReference>
<name>A0A8E7B190_9EURY</name>
<keyword evidence="3" id="KW-1185">Reference proteome</keyword>
<keyword evidence="2" id="KW-0489">Methyltransferase</keyword>
<keyword evidence="1" id="KW-1133">Transmembrane helix</keyword>
<protein>
    <submittedName>
        <fullName evidence="2">Methyltransferase domain-containing protein</fullName>
    </submittedName>
</protein>
<evidence type="ECO:0000313" key="2">
    <source>
        <dbReference type="EMBL" id="QVV89201.1"/>
    </source>
</evidence>
<dbReference type="CDD" id="cd02440">
    <property type="entry name" value="AdoMet_MTases"/>
    <property type="match status" value="1"/>
</dbReference>
<keyword evidence="1" id="KW-0472">Membrane</keyword>
<dbReference type="GO" id="GO:0032259">
    <property type="term" value="P:methylation"/>
    <property type="evidence" value="ECO:0007669"/>
    <property type="project" value="UniProtKB-KW"/>
</dbReference>
<dbReference type="InterPro" id="IPR029063">
    <property type="entry name" value="SAM-dependent_MTases_sf"/>
</dbReference>
<dbReference type="PANTHER" id="PTHR43861">
    <property type="entry name" value="TRANS-ACONITATE 2-METHYLTRANSFERASE-RELATED"/>
    <property type="match status" value="1"/>
</dbReference>
<dbReference type="Pfam" id="PF13489">
    <property type="entry name" value="Methyltransf_23"/>
    <property type="match status" value="1"/>
</dbReference>
<proteinExistence type="predicted"/>
<accession>A0A8E7B190</accession>
<organism evidence="2 3">
    <name type="scientific">Methanospirillum purgamenti</name>
    <dbReference type="NCBI Taxonomy" id="2834276"/>
    <lineage>
        <taxon>Archaea</taxon>
        <taxon>Methanobacteriati</taxon>
        <taxon>Methanobacteriota</taxon>
        <taxon>Stenosarchaea group</taxon>
        <taxon>Methanomicrobia</taxon>
        <taxon>Methanomicrobiales</taxon>
        <taxon>Methanospirillaceae</taxon>
        <taxon>Methanospirillum</taxon>
    </lineage>
</organism>
<dbReference type="Gene3D" id="3.40.50.150">
    <property type="entry name" value="Vaccinia Virus protein VP39"/>
    <property type="match status" value="1"/>
</dbReference>
<dbReference type="GO" id="GO:0008168">
    <property type="term" value="F:methyltransferase activity"/>
    <property type="evidence" value="ECO:0007669"/>
    <property type="project" value="UniProtKB-KW"/>
</dbReference>
<dbReference type="RefSeq" id="WP_214420001.1">
    <property type="nucleotide sequence ID" value="NZ_CP075546.1"/>
</dbReference>